<accession>A0A4U0U1F8</accession>
<dbReference type="InterPro" id="IPR040167">
    <property type="entry name" value="TF_CP2-like"/>
</dbReference>
<dbReference type="InterPro" id="IPR007604">
    <property type="entry name" value="CP2"/>
</dbReference>
<dbReference type="Pfam" id="PF04516">
    <property type="entry name" value="CP2"/>
    <property type="match status" value="1"/>
</dbReference>
<dbReference type="GO" id="GO:0005634">
    <property type="term" value="C:nucleus"/>
    <property type="evidence" value="ECO:0007669"/>
    <property type="project" value="UniProtKB-SubCell"/>
</dbReference>
<name>A0A4U0U1F8_9PEZI</name>
<dbReference type="GO" id="GO:0000978">
    <property type="term" value="F:RNA polymerase II cis-regulatory region sequence-specific DNA binding"/>
    <property type="evidence" value="ECO:0007669"/>
    <property type="project" value="TreeGrafter"/>
</dbReference>
<feature type="compositionally biased region" description="Polar residues" evidence="7">
    <location>
        <begin position="1197"/>
        <end position="1223"/>
    </location>
</feature>
<evidence type="ECO:0000256" key="4">
    <source>
        <dbReference type="ARBA" id="ARBA00023163"/>
    </source>
</evidence>
<feature type="compositionally biased region" description="Low complexity" evidence="7">
    <location>
        <begin position="1163"/>
        <end position="1177"/>
    </location>
</feature>
<feature type="region of interest" description="Disordered" evidence="7">
    <location>
        <begin position="1063"/>
        <end position="1095"/>
    </location>
</feature>
<feature type="region of interest" description="Disordered" evidence="7">
    <location>
        <begin position="465"/>
        <end position="565"/>
    </location>
</feature>
<feature type="compositionally biased region" description="Low complexity" evidence="7">
    <location>
        <begin position="524"/>
        <end position="540"/>
    </location>
</feature>
<keyword evidence="10" id="KW-1185">Reference proteome</keyword>
<dbReference type="PANTHER" id="PTHR11037:SF20">
    <property type="entry name" value="PROTEIN GRAINYHEAD"/>
    <property type="match status" value="1"/>
</dbReference>
<sequence>MTDIQQWRRKIQPARARTPAVPDSYEDSESVPLPMTPKRGLKPKLSSYFTKDTGTVQAPRADALISLPSHDFDTIALPTWLDSQAFPSPQAESLLDSIMCRIVAEPYATLEPRFNGMLLQIFEAYRTLSEAKTEAQSQLVCEANQRKALFQRMETAQKQWFEERQDFKAEIKRLELMLAKGKRGVAEVTLARQDSALRQKESERRDGAEDDGLETILECLEKTKRHDDKVWSNQRATFRTRRPSPSAEMRRLSKQFAGNETVSGGHSDLPFDAPTHLMPNAMSSDVSEDTFSTFSCARDLLSDETTDVNFVTDEEYGTLGHIANVFARRRGIDPCDVMPKLFDLFDAPSSPSHEVNHMPRSPVPKHDNMVFHGVPEKSSAGPQLRKQPSLMAKASGLFHKLRPQASLDAHKTLRHRFSFETGDDAVTITSPLALNVPHRLGERVLRKSVSLSSFTEVAPRAKEAQHALSHVAQSPTASTLPSDSRRVSRIPTPAYGAGCLLRPRKEREDSASSQLTAFKHTETMTKYSTTSSAKSSPISSRRALLEGQQESEAEPSTSISPLTDRTRVLGTNATMRESVVHDAASKKPGDDLYKNFKANFPQMGKSTVKSTAPAPVATSLAADALEAPPISTRPVAAHHVDVKDADPTPLGSNEPWNFSSSGLTPSMMDPDSQSFDLFANQMSGYYTPTSGGANTCYQSQAGDLHTPFGMSLGTPLSMPTSEGTLHAGQQVTSFQSFQPQIPQFMHQQHPFHNVNPFQMPQQQGFPPHHFTHQASYEPMEGPVGESPVDDMGMDVSMHHPSSEVMFHQPQGAQQAMAPPTFHPSGDKFRYHVTLNAPTAMTKHTDEIPVTYLNKGQAYTLNVVDTNIQQSNGPVRYRTFVRVSFEDEQQRAKPSACWQLWKEGRGTNEAHHRGGRLQAVEYVESGQLGNAEDPSKPRIELESASFDGFCVLWSPPAGAFECPISVRFNFLSTDFSHSKGVKGIPVRLCAKTEMIEGVLPNISKPSESEVCFGKVKLFRDHGAERKLSNDVAHVKKTIDKLNQQIAQIESGMKDFGKRKRGSIAKPTVDDRPGKVAKHRRTWSLTSGTSNNGRGSAEEDLHVKLMTLQDMFTSTRPASILYLRGGDLDDPDLHPVKLSGEPMPLVHTNTSESSTWERLSTQTGPSPSMASPTPSSRSLSRSRRDSTLQQPTPFGGPSRENSNDWPSKQQPATVETSMTNPQNLASPPDNPPVKVQTRSPTSGETSGWVEAVGIDTSYQPPSDRPVKPIACFYVQPHVVGRPMLDDYHRAIYLTQRNLKDFVRVLSMKCAIEPTKVLRTVRISRQGLHILVDDECVREIPDGQDMRAEFCESHNEHPETVKREWDASAPSDMQCDGDVPTLENLSTSGYVLKLFF</sequence>
<feature type="region of interest" description="Disordered" evidence="7">
    <location>
        <begin position="1131"/>
        <end position="1259"/>
    </location>
</feature>
<evidence type="ECO:0000256" key="2">
    <source>
        <dbReference type="ARBA" id="ARBA00023015"/>
    </source>
</evidence>
<feature type="compositionally biased region" description="Polar residues" evidence="7">
    <location>
        <begin position="1234"/>
        <end position="1243"/>
    </location>
</feature>
<feature type="compositionally biased region" description="Polar residues" evidence="7">
    <location>
        <begin position="1145"/>
        <end position="1162"/>
    </location>
</feature>
<dbReference type="PROSITE" id="PS51968">
    <property type="entry name" value="GRH_CP2_DB"/>
    <property type="match status" value="1"/>
</dbReference>
<gene>
    <name evidence="9" type="ORF">B0A50_04000</name>
</gene>
<comment type="subcellular location">
    <subcellularLocation>
        <location evidence="1">Nucleus</location>
    </subcellularLocation>
</comment>
<reference evidence="9 10" key="1">
    <citation type="submission" date="2017-03" db="EMBL/GenBank/DDBJ databases">
        <title>Genomes of endolithic fungi from Antarctica.</title>
        <authorList>
            <person name="Coleine C."/>
            <person name="Masonjones S."/>
            <person name="Stajich J.E."/>
        </authorList>
    </citation>
    <scope>NUCLEOTIDE SEQUENCE [LARGE SCALE GENOMIC DNA]</scope>
    <source>
        <strain evidence="9 10">CCFEE 6315</strain>
    </source>
</reference>
<keyword evidence="6" id="KW-0175">Coiled coil</keyword>
<dbReference type="InterPro" id="IPR057520">
    <property type="entry name" value="GRHL1/CP2_C"/>
</dbReference>
<dbReference type="Pfam" id="PF25416">
    <property type="entry name" value="GRHL1_C"/>
    <property type="match status" value="1"/>
</dbReference>
<keyword evidence="3" id="KW-0238">DNA-binding</keyword>
<feature type="compositionally biased region" description="Polar residues" evidence="7">
    <location>
        <begin position="1081"/>
        <end position="1092"/>
    </location>
</feature>
<dbReference type="Proteomes" id="UP000308549">
    <property type="component" value="Unassembled WGS sequence"/>
</dbReference>
<evidence type="ECO:0000259" key="8">
    <source>
        <dbReference type="PROSITE" id="PS51968"/>
    </source>
</evidence>
<proteinExistence type="predicted"/>
<evidence type="ECO:0000256" key="1">
    <source>
        <dbReference type="ARBA" id="ARBA00004123"/>
    </source>
</evidence>
<keyword evidence="2" id="KW-0805">Transcription regulation</keyword>
<dbReference type="OrthoDB" id="7680836at2759"/>
<feature type="coiled-coil region" evidence="6">
    <location>
        <begin position="1023"/>
        <end position="1050"/>
    </location>
</feature>
<feature type="compositionally biased region" description="Polar residues" evidence="7">
    <location>
        <begin position="471"/>
        <end position="482"/>
    </location>
</feature>
<evidence type="ECO:0000256" key="6">
    <source>
        <dbReference type="SAM" id="Coils"/>
    </source>
</evidence>
<protein>
    <recommendedName>
        <fullName evidence="8">Grh/CP2 DB domain-containing protein</fullName>
    </recommendedName>
</protein>
<evidence type="ECO:0000256" key="3">
    <source>
        <dbReference type="ARBA" id="ARBA00023125"/>
    </source>
</evidence>
<evidence type="ECO:0000313" key="9">
    <source>
        <dbReference type="EMBL" id="TKA27935.1"/>
    </source>
</evidence>
<feature type="region of interest" description="Disordered" evidence="7">
    <location>
        <begin position="1"/>
        <end position="37"/>
    </location>
</feature>
<evidence type="ECO:0000256" key="7">
    <source>
        <dbReference type="SAM" id="MobiDB-lite"/>
    </source>
</evidence>
<dbReference type="PANTHER" id="PTHR11037">
    <property type="entry name" value="TRANSCRIPTION FACTOR CP2"/>
    <property type="match status" value="1"/>
</dbReference>
<dbReference type="GO" id="GO:0001228">
    <property type="term" value="F:DNA-binding transcription activator activity, RNA polymerase II-specific"/>
    <property type="evidence" value="ECO:0007669"/>
    <property type="project" value="TreeGrafter"/>
</dbReference>
<keyword evidence="4" id="KW-0804">Transcription</keyword>
<dbReference type="EMBL" id="NAJL01000020">
    <property type="protein sequence ID" value="TKA27935.1"/>
    <property type="molecule type" value="Genomic_DNA"/>
</dbReference>
<feature type="domain" description="Grh/CP2 DB" evidence="8">
    <location>
        <begin position="826"/>
        <end position="1077"/>
    </location>
</feature>
<evidence type="ECO:0000313" key="10">
    <source>
        <dbReference type="Proteomes" id="UP000308549"/>
    </source>
</evidence>
<keyword evidence="5" id="KW-0539">Nucleus</keyword>
<organism evidence="9 10">
    <name type="scientific">Salinomyces thailandicus</name>
    <dbReference type="NCBI Taxonomy" id="706561"/>
    <lineage>
        <taxon>Eukaryota</taxon>
        <taxon>Fungi</taxon>
        <taxon>Dikarya</taxon>
        <taxon>Ascomycota</taxon>
        <taxon>Pezizomycotina</taxon>
        <taxon>Dothideomycetes</taxon>
        <taxon>Dothideomycetidae</taxon>
        <taxon>Mycosphaerellales</taxon>
        <taxon>Teratosphaeriaceae</taxon>
        <taxon>Salinomyces</taxon>
    </lineage>
</organism>
<comment type="caution">
    <text evidence="9">The sequence shown here is derived from an EMBL/GenBank/DDBJ whole genome shotgun (WGS) entry which is preliminary data.</text>
</comment>
<evidence type="ECO:0000256" key="5">
    <source>
        <dbReference type="ARBA" id="ARBA00023242"/>
    </source>
</evidence>
<feature type="compositionally biased region" description="Polar residues" evidence="7">
    <location>
        <begin position="548"/>
        <end position="565"/>
    </location>
</feature>